<dbReference type="PANTHER" id="PTHR30330">
    <property type="entry name" value="AGSS FAMILY TRANSPORTER, SODIUM-ALANINE"/>
    <property type="match status" value="1"/>
</dbReference>
<feature type="transmembrane region" description="Helical" evidence="8">
    <location>
        <begin position="327"/>
        <end position="349"/>
    </location>
</feature>
<keyword evidence="10" id="KW-1185">Reference proteome</keyword>
<reference evidence="9" key="1">
    <citation type="submission" date="2021-01" db="EMBL/GenBank/DDBJ databases">
        <title>Genome public.</title>
        <authorList>
            <person name="Liu C."/>
            <person name="Sun Q."/>
        </authorList>
    </citation>
    <scope>NUCLEOTIDE SEQUENCE</scope>
    <source>
        <strain evidence="9">M6</strain>
    </source>
</reference>
<feature type="transmembrane region" description="Helical" evidence="8">
    <location>
        <begin position="200"/>
        <end position="221"/>
    </location>
</feature>
<feature type="transmembrane region" description="Helical" evidence="8">
    <location>
        <begin position="233"/>
        <end position="253"/>
    </location>
</feature>
<feature type="transmembrane region" description="Helical" evidence="8">
    <location>
        <begin position="259"/>
        <end position="283"/>
    </location>
</feature>
<feature type="transmembrane region" description="Helical" evidence="8">
    <location>
        <begin position="414"/>
        <end position="433"/>
    </location>
</feature>
<evidence type="ECO:0000256" key="8">
    <source>
        <dbReference type="RuleBase" id="RU363064"/>
    </source>
</evidence>
<name>A0A934TZ03_9FIRM</name>
<keyword evidence="8" id="KW-0769">Symport</keyword>
<keyword evidence="7 8" id="KW-0472">Membrane</keyword>
<comment type="similarity">
    <text evidence="2 8">Belongs to the alanine or glycine:cation symporter (AGCS) (TC 2.A.25) family.</text>
</comment>
<evidence type="ECO:0000256" key="5">
    <source>
        <dbReference type="ARBA" id="ARBA00022692"/>
    </source>
</evidence>
<dbReference type="NCBIfam" id="TIGR00835">
    <property type="entry name" value="agcS"/>
    <property type="match status" value="1"/>
</dbReference>
<dbReference type="InterPro" id="IPR001463">
    <property type="entry name" value="Na/Ala_symport"/>
</dbReference>
<dbReference type="GO" id="GO:0005886">
    <property type="term" value="C:plasma membrane"/>
    <property type="evidence" value="ECO:0007669"/>
    <property type="project" value="UniProtKB-SubCell"/>
</dbReference>
<evidence type="ECO:0000313" key="10">
    <source>
        <dbReference type="Proteomes" id="UP000633365"/>
    </source>
</evidence>
<accession>A0A934TZ03</accession>
<sequence length="506" mass="55591">MWEQVLSTVEEVNNFLNGIVWGWPVVILILGTGILLTVRTKFLQVRKFGESLNTTIVPTLKSLGKKREKDSRVKSVSQFEAFSTAISGTVGTGNIVGVVSAILTGGPGAVFWMWISAFFGMVTNYSENVLGLYFRKKDKDGNLSGGSFYYIANGLKWKWLAYCAAIFCVFAAIGMSGVQTNKISGTLTEALTRVWTAENAMTIKLIIGVIVAALTAVIIIGGIQRIGKVTSMLVPFMSLLFIIMSLIAIIIHFDQVPKAFGLIFEKAFNFQAAGGGILGYSFAQVIKKGMARGVFSNEAGLGSSVIAHSASETREPVKQGLWGVFEVFFDTFIICTLTSLTFLTTFDLNTLTADMDDSVMAMSLFSTNFGTFGVAVFSIILPLFAFTTIIAWSYYGEKAIEFCFGWVSEKKRKYIIIAFKIVYVLLIAVSAAIHGELIWAIDDTFNGLMAVPNLICLIALSGLVAKITKNYFDRKKGKRLEPMLSAYPDMNEEFKQDIMTDNLEMK</sequence>
<feature type="transmembrane region" description="Helical" evidence="8">
    <location>
        <begin position="109"/>
        <end position="134"/>
    </location>
</feature>
<feature type="transmembrane region" description="Helical" evidence="8">
    <location>
        <begin position="20"/>
        <end position="38"/>
    </location>
</feature>
<dbReference type="RefSeq" id="WP_186834104.1">
    <property type="nucleotide sequence ID" value="NZ_JAEQMG010000012.1"/>
</dbReference>
<evidence type="ECO:0000256" key="3">
    <source>
        <dbReference type="ARBA" id="ARBA00022448"/>
    </source>
</evidence>
<dbReference type="PRINTS" id="PR00175">
    <property type="entry name" value="NAALASMPORT"/>
</dbReference>
<proteinExistence type="inferred from homology"/>
<keyword evidence="5 8" id="KW-0812">Transmembrane</keyword>
<feature type="transmembrane region" description="Helical" evidence="8">
    <location>
        <begin position="445"/>
        <end position="465"/>
    </location>
</feature>
<evidence type="ECO:0000313" key="9">
    <source>
        <dbReference type="EMBL" id="MBK6087213.1"/>
    </source>
</evidence>
<dbReference type="EMBL" id="JAEQMG010000012">
    <property type="protein sequence ID" value="MBK6087213.1"/>
    <property type="molecule type" value="Genomic_DNA"/>
</dbReference>
<keyword evidence="6 8" id="KW-1133">Transmembrane helix</keyword>
<evidence type="ECO:0000256" key="1">
    <source>
        <dbReference type="ARBA" id="ARBA00004651"/>
    </source>
</evidence>
<dbReference type="GO" id="GO:0005283">
    <property type="term" value="F:amino acid:sodium symporter activity"/>
    <property type="evidence" value="ECO:0007669"/>
    <property type="project" value="InterPro"/>
</dbReference>
<dbReference type="AlphaFoldDB" id="A0A934TZ03"/>
<evidence type="ECO:0000256" key="6">
    <source>
        <dbReference type="ARBA" id="ARBA00022989"/>
    </source>
</evidence>
<evidence type="ECO:0000256" key="2">
    <source>
        <dbReference type="ARBA" id="ARBA00009261"/>
    </source>
</evidence>
<dbReference type="PROSITE" id="PS00873">
    <property type="entry name" value="NA_ALANINE_SYMP"/>
    <property type="match status" value="1"/>
</dbReference>
<feature type="transmembrane region" description="Helical" evidence="8">
    <location>
        <begin position="81"/>
        <end position="103"/>
    </location>
</feature>
<keyword evidence="4 8" id="KW-1003">Cell membrane</keyword>
<evidence type="ECO:0000256" key="7">
    <source>
        <dbReference type="ARBA" id="ARBA00023136"/>
    </source>
</evidence>
<protein>
    <submittedName>
        <fullName evidence="9">Sodium:alanine symporter family protein</fullName>
    </submittedName>
</protein>
<organism evidence="9 10">
    <name type="scientific">Ruminococcus difficilis</name>
    <dbReference type="NCBI Taxonomy" id="2763069"/>
    <lineage>
        <taxon>Bacteria</taxon>
        <taxon>Bacillati</taxon>
        <taxon>Bacillota</taxon>
        <taxon>Clostridia</taxon>
        <taxon>Eubacteriales</taxon>
        <taxon>Oscillospiraceae</taxon>
        <taxon>Ruminococcus</taxon>
    </lineage>
</organism>
<comment type="subcellular location">
    <subcellularLocation>
        <location evidence="1 8">Cell membrane</location>
        <topology evidence="1 8">Multi-pass membrane protein</topology>
    </subcellularLocation>
</comment>
<comment type="caution">
    <text evidence="9">The sequence shown here is derived from an EMBL/GenBank/DDBJ whole genome shotgun (WGS) entry which is preliminary data.</text>
</comment>
<feature type="transmembrane region" description="Helical" evidence="8">
    <location>
        <begin position="369"/>
        <end position="394"/>
    </location>
</feature>
<dbReference type="Proteomes" id="UP000633365">
    <property type="component" value="Unassembled WGS sequence"/>
</dbReference>
<dbReference type="Pfam" id="PF01235">
    <property type="entry name" value="Na_Ala_symp"/>
    <property type="match status" value="1"/>
</dbReference>
<dbReference type="PANTHER" id="PTHR30330:SF3">
    <property type="entry name" value="TRANSCRIPTIONAL REGULATOR, LRP FAMILY"/>
    <property type="match status" value="1"/>
</dbReference>
<feature type="transmembrane region" description="Helical" evidence="8">
    <location>
        <begin position="159"/>
        <end position="180"/>
    </location>
</feature>
<dbReference type="Gene3D" id="1.20.1740.10">
    <property type="entry name" value="Amino acid/polyamine transporter I"/>
    <property type="match status" value="1"/>
</dbReference>
<evidence type="ECO:0000256" key="4">
    <source>
        <dbReference type="ARBA" id="ARBA00022475"/>
    </source>
</evidence>
<keyword evidence="3 8" id="KW-0813">Transport</keyword>
<gene>
    <name evidence="9" type="ORF">JKK62_00830</name>
</gene>